<keyword evidence="9 12" id="KW-0694">RNA-binding</keyword>
<dbReference type="FunFam" id="3.30.54.20:FF:000001">
    <property type="entry name" value="Alanine--tRNA ligase"/>
    <property type="match status" value="1"/>
</dbReference>
<evidence type="ECO:0000256" key="5">
    <source>
        <dbReference type="ARBA" id="ARBA00022723"/>
    </source>
</evidence>
<evidence type="ECO:0000256" key="2">
    <source>
        <dbReference type="ARBA" id="ARBA00008226"/>
    </source>
</evidence>
<dbReference type="Gene3D" id="3.30.54.20">
    <property type="match status" value="1"/>
</dbReference>
<keyword evidence="7 12" id="KW-0862">Zinc</keyword>
<dbReference type="AlphaFoldDB" id="A0A6I3SYQ6"/>
<dbReference type="HAMAP" id="MF_00036_B">
    <property type="entry name" value="Ala_tRNA_synth_B"/>
    <property type="match status" value="1"/>
</dbReference>
<dbReference type="EMBL" id="BMKG01000010">
    <property type="protein sequence ID" value="GGC04172.1"/>
    <property type="molecule type" value="Genomic_DNA"/>
</dbReference>
<dbReference type="InterPro" id="IPR018165">
    <property type="entry name" value="Ala-tRNA-synth_IIc_core"/>
</dbReference>
<dbReference type="Gene3D" id="3.10.310.40">
    <property type="match status" value="1"/>
</dbReference>
<dbReference type="GO" id="GO:0006419">
    <property type="term" value="P:alanyl-tRNA aminoacylation"/>
    <property type="evidence" value="ECO:0007669"/>
    <property type="project" value="UniProtKB-UniRule"/>
</dbReference>
<feature type="binding site" evidence="12">
    <location>
        <position position="559"/>
    </location>
    <ligand>
        <name>Zn(2+)</name>
        <dbReference type="ChEBI" id="CHEBI:29105"/>
    </ligand>
</feature>
<dbReference type="EMBL" id="WNKZ01000049">
    <property type="protein sequence ID" value="MTV54378.1"/>
    <property type="molecule type" value="Genomic_DNA"/>
</dbReference>
<keyword evidence="12" id="KW-0963">Cytoplasm</keyword>
<dbReference type="NCBIfam" id="TIGR00344">
    <property type="entry name" value="alaS"/>
    <property type="match status" value="1"/>
</dbReference>
<comment type="cofactor">
    <cofactor evidence="12">
        <name>Zn(2+)</name>
        <dbReference type="ChEBI" id="CHEBI:29105"/>
    </cofactor>
    <text evidence="12">Binds 1 zinc ion per subunit.</text>
</comment>
<dbReference type="PRINTS" id="PR00980">
    <property type="entry name" value="TRNASYNTHALA"/>
</dbReference>
<dbReference type="GO" id="GO:0002161">
    <property type="term" value="F:aminoacyl-tRNA deacylase activity"/>
    <property type="evidence" value="ECO:0007669"/>
    <property type="project" value="TreeGrafter"/>
</dbReference>
<comment type="catalytic activity">
    <reaction evidence="12">
        <text>tRNA(Ala) + L-alanine + ATP = L-alanyl-tRNA(Ala) + AMP + diphosphate</text>
        <dbReference type="Rhea" id="RHEA:12540"/>
        <dbReference type="Rhea" id="RHEA-COMP:9657"/>
        <dbReference type="Rhea" id="RHEA-COMP:9923"/>
        <dbReference type="ChEBI" id="CHEBI:30616"/>
        <dbReference type="ChEBI" id="CHEBI:33019"/>
        <dbReference type="ChEBI" id="CHEBI:57972"/>
        <dbReference type="ChEBI" id="CHEBI:78442"/>
        <dbReference type="ChEBI" id="CHEBI:78497"/>
        <dbReference type="ChEBI" id="CHEBI:456215"/>
        <dbReference type="EC" id="6.1.1.7"/>
    </reaction>
</comment>
<dbReference type="EC" id="6.1.1.7" evidence="12"/>
<dbReference type="Pfam" id="PF07973">
    <property type="entry name" value="tRNA_SAD"/>
    <property type="match status" value="1"/>
</dbReference>
<dbReference type="InterPro" id="IPR012947">
    <property type="entry name" value="tRNA_SAD"/>
</dbReference>
<gene>
    <name evidence="12 16" type="primary">alaS</name>
    <name evidence="15" type="ORF">GCM10011572_27600</name>
    <name evidence="16" type="ORF">GM672_16730</name>
</gene>
<evidence type="ECO:0000256" key="1">
    <source>
        <dbReference type="ARBA" id="ARBA00004496"/>
    </source>
</evidence>
<dbReference type="PANTHER" id="PTHR11777">
    <property type="entry name" value="ALANYL-TRNA SYNTHETASE"/>
    <property type="match status" value="1"/>
</dbReference>
<dbReference type="Proteomes" id="UP000430634">
    <property type="component" value="Unassembled WGS sequence"/>
</dbReference>
<dbReference type="InterPro" id="IPR002318">
    <property type="entry name" value="Ala-tRNA-lgiase_IIc"/>
</dbReference>
<feature type="binding site" evidence="12">
    <location>
        <position position="664"/>
    </location>
    <ligand>
        <name>Zn(2+)</name>
        <dbReference type="ChEBI" id="CHEBI:29105"/>
    </ligand>
</feature>
<dbReference type="SUPFAM" id="SSF55681">
    <property type="entry name" value="Class II aaRS and biotin synthetases"/>
    <property type="match status" value="1"/>
</dbReference>
<dbReference type="FunFam" id="3.30.930.10:FF:000004">
    <property type="entry name" value="Alanine--tRNA ligase"/>
    <property type="match status" value="1"/>
</dbReference>
<dbReference type="InterPro" id="IPR045864">
    <property type="entry name" value="aa-tRNA-synth_II/BPL/LPL"/>
</dbReference>
<keyword evidence="3 12" id="KW-0820">tRNA-binding</keyword>
<dbReference type="Gene3D" id="6.10.250.550">
    <property type="match status" value="1"/>
</dbReference>
<evidence type="ECO:0000256" key="13">
    <source>
        <dbReference type="SAM" id="Coils"/>
    </source>
</evidence>
<dbReference type="FunFam" id="2.40.30.130:FF:000001">
    <property type="entry name" value="Alanine--tRNA ligase"/>
    <property type="match status" value="1"/>
</dbReference>
<evidence type="ECO:0000256" key="10">
    <source>
        <dbReference type="ARBA" id="ARBA00022917"/>
    </source>
</evidence>
<evidence type="ECO:0000313" key="17">
    <source>
        <dbReference type="Proteomes" id="UP000430634"/>
    </source>
</evidence>
<dbReference type="SUPFAM" id="SSF101353">
    <property type="entry name" value="Putative anticodon-binding domain of alanyl-tRNA synthetase (AlaRS)"/>
    <property type="match status" value="1"/>
</dbReference>
<accession>A0A6I3SYQ6</accession>
<dbReference type="InterPro" id="IPR003156">
    <property type="entry name" value="DHHA1_dom"/>
</dbReference>
<evidence type="ECO:0000256" key="7">
    <source>
        <dbReference type="ARBA" id="ARBA00022833"/>
    </source>
</evidence>
<evidence type="ECO:0000256" key="8">
    <source>
        <dbReference type="ARBA" id="ARBA00022840"/>
    </source>
</evidence>
<sequence length="869" mass="94349">MKSTEIREKFLKFFESKGHTIVRSSPLVPGNDPTMLLTNSGMVQFKDVFLGLDSRPYSRATSVQRCVRAGGKHNDLENVGYTARHHTFFEMLGNFSFGDYFKRDAIAYAWELLTKVYMLPAEKLTVTVYQEDDEAYDIWANEVGVPRERIIRIGDNKGARYASDNFWQMADTGPCGPCTEIFYDHGADIWGGPPGSPDEDGDRFIEIWNLVFMQFNRDEAGNMTKLPKPCVDTGMGMERLAAVLQHVHSNYEIDLFQALIKAAARETGVEDLESKSLRVIADHIRAAAFLIVDGIIPSSEGHGYVLRRIIRRALRHGHKLGQTKPFFYKLAADLNAEMGTAYPELTDKLSYVQQVLKTEEERFGETLENGMKILEAQLAKDATKLDGATAFTLYDTYGFPLDLTADICRERGITLDEAGFAEAMENQKKTARAAGKFKMAANVEYSGAKTAFVGYEQLNFDSTVIALYSNGAPVQELKAGEQGIVVLDSTPFYAESGGQVGDQGVIQTADAKFAVDDTLKIQPDVFGQHGTLEAGSLKVGDKVSALVDTAKRNRTIRNHSATHLMHKALREVLGGHVAQKGSLVDPDKTRFDFSHNAPVTPEQIAQVEALVNKEILENHPTKAQHMSFDDAVKHGAMALFGEKYGDQVRVLDIGTSKELCGGVHVNRTGDIGLFKIVSEGGVAAGIRRIEAVTGEGALALVQSMTRRLNEAATALKATPEELTSRIGQVQDQVKTLEKELNALKSKLASGQGDELATQAVDVKGLKVLAATMEGADVNALRETMDKLKDKLKTAAIVLASVADGKVSLIAGVTADSIGKVKAGELVNFVAQQVGGKGGGRPDMAQAGGTNPAALPQALAGVAGWVESKI</sequence>
<keyword evidence="10 12" id="KW-0648">Protein biosynthesis</keyword>
<feature type="coiled-coil region" evidence="13">
    <location>
        <begin position="726"/>
        <end position="753"/>
    </location>
</feature>
<evidence type="ECO:0000256" key="12">
    <source>
        <dbReference type="HAMAP-Rule" id="MF_00036"/>
    </source>
</evidence>
<dbReference type="InterPro" id="IPR050058">
    <property type="entry name" value="Ala-tRNA_ligase"/>
</dbReference>
<keyword evidence="4 12" id="KW-0436">Ligase</keyword>
<dbReference type="InterPro" id="IPR009000">
    <property type="entry name" value="Transl_B-barrel_sf"/>
</dbReference>
<dbReference type="Gene3D" id="3.30.980.10">
    <property type="entry name" value="Threonyl-trna Synthetase, Chain A, domain 2"/>
    <property type="match status" value="1"/>
</dbReference>
<dbReference type="Pfam" id="PF01411">
    <property type="entry name" value="tRNA-synt_2c"/>
    <property type="match status" value="1"/>
</dbReference>
<dbReference type="GO" id="GO:0008270">
    <property type="term" value="F:zinc ion binding"/>
    <property type="evidence" value="ECO:0007669"/>
    <property type="project" value="UniProtKB-UniRule"/>
</dbReference>
<dbReference type="InterPro" id="IPR018162">
    <property type="entry name" value="Ala-tRNA-ligase_IIc_anticod-bd"/>
</dbReference>
<evidence type="ECO:0000313" key="15">
    <source>
        <dbReference type="EMBL" id="GGC04172.1"/>
    </source>
</evidence>
<keyword evidence="11 12" id="KW-0030">Aminoacyl-tRNA synthetase</keyword>
<proteinExistence type="inferred from homology"/>
<reference evidence="15" key="4">
    <citation type="submission" date="2024-05" db="EMBL/GenBank/DDBJ databases">
        <authorList>
            <person name="Sun Q."/>
            <person name="Zhou Y."/>
        </authorList>
    </citation>
    <scope>NUCLEOTIDE SEQUENCE</scope>
    <source>
        <strain evidence="15">CGMCC 1.15931</strain>
    </source>
</reference>
<dbReference type="InterPro" id="IPR023033">
    <property type="entry name" value="Ala_tRNA_ligase_euk/bac"/>
</dbReference>
<dbReference type="GO" id="GO:0005524">
    <property type="term" value="F:ATP binding"/>
    <property type="evidence" value="ECO:0007669"/>
    <property type="project" value="UniProtKB-UniRule"/>
</dbReference>
<dbReference type="SMART" id="SM00863">
    <property type="entry name" value="tRNA_SAD"/>
    <property type="match status" value="1"/>
</dbReference>
<dbReference type="GO" id="GO:0045892">
    <property type="term" value="P:negative regulation of DNA-templated transcription"/>
    <property type="evidence" value="ECO:0007669"/>
    <property type="project" value="TreeGrafter"/>
</dbReference>
<evidence type="ECO:0000256" key="9">
    <source>
        <dbReference type="ARBA" id="ARBA00022884"/>
    </source>
</evidence>
<feature type="domain" description="Alanyl-transfer RNA synthetases family profile" evidence="14">
    <location>
        <begin position="1"/>
        <end position="703"/>
    </location>
</feature>
<dbReference type="PROSITE" id="PS50860">
    <property type="entry name" value="AA_TRNA_LIGASE_II_ALA"/>
    <property type="match status" value="1"/>
</dbReference>
<evidence type="ECO:0000313" key="18">
    <source>
        <dbReference type="Proteomes" id="UP000622638"/>
    </source>
</evidence>
<dbReference type="Pfam" id="PF02272">
    <property type="entry name" value="DHHA1"/>
    <property type="match status" value="1"/>
</dbReference>
<evidence type="ECO:0000256" key="4">
    <source>
        <dbReference type="ARBA" id="ARBA00022598"/>
    </source>
</evidence>
<evidence type="ECO:0000313" key="16">
    <source>
        <dbReference type="EMBL" id="MTV54378.1"/>
    </source>
</evidence>
<reference evidence="15" key="1">
    <citation type="journal article" date="2014" name="Int. J. Syst. Evol. Microbiol.">
        <title>Complete genome of a new Firmicutes species belonging to the dominant human colonic microbiota ('Ruminococcus bicirculans') reveals two chromosomes and a selective capacity to utilize plant glucans.</title>
        <authorList>
            <consortium name="NISC Comparative Sequencing Program"/>
            <person name="Wegmann U."/>
            <person name="Louis P."/>
            <person name="Goesmann A."/>
            <person name="Henrissat B."/>
            <person name="Duncan S.H."/>
            <person name="Flint H.J."/>
        </authorList>
    </citation>
    <scope>NUCLEOTIDE SEQUENCE</scope>
    <source>
        <strain evidence="15">CGMCC 1.15931</strain>
    </source>
</reference>
<dbReference type="SUPFAM" id="SSF50447">
    <property type="entry name" value="Translation proteins"/>
    <property type="match status" value="1"/>
</dbReference>
<protein>
    <recommendedName>
        <fullName evidence="12">Alanine--tRNA ligase</fullName>
        <ecNumber evidence="12">6.1.1.7</ecNumber>
    </recommendedName>
    <alternativeName>
        <fullName evidence="12">Alanyl-tRNA synthetase</fullName>
        <shortName evidence="12">AlaRS</shortName>
    </alternativeName>
</protein>
<organism evidence="16 17">
    <name type="scientific">Pseudoduganella buxea</name>
    <dbReference type="NCBI Taxonomy" id="1949069"/>
    <lineage>
        <taxon>Bacteria</taxon>
        <taxon>Pseudomonadati</taxon>
        <taxon>Pseudomonadota</taxon>
        <taxon>Betaproteobacteria</taxon>
        <taxon>Burkholderiales</taxon>
        <taxon>Oxalobacteraceae</taxon>
        <taxon>Telluria group</taxon>
        <taxon>Pseudoduganella</taxon>
    </lineage>
</organism>
<dbReference type="SUPFAM" id="SSF55186">
    <property type="entry name" value="ThrRS/AlaRS common domain"/>
    <property type="match status" value="1"/>
</dbReference>
<evidence type="ECO:0000256" key="6">
    <source>
        <dbReference type="ARBA" id="ARBA00022741"/>
    </source>
</evidence>
<dbReference type="GO" id="GO:0004813">
    <property type="term" value="F:alanine-tRNA ligase activity"/>
    <property type="evidence" value="ECO:0007669"/>
    <property type="project" value="UniProtKB-UniRule"/>
</dbReference>
<dbReference type="FunFam" id="3.10.310.40:FF:000001">
    <property type="entry name" value="Alanine--tRNA ligase"/>
    <property type="match status" value="1"/>
</dbReference>
<dbReference type="GO" id="GO:0005829">
    <property type="term" value="C:cytosol"/>
    <property type="evidence" value="ECO:0007669"/>
    <property type="project" value="TreeGrafter"/>
</dbReference>
<comment type="function">
    <text evidence="12">Catalyzes the attachment of alanine to tRNA(Ala) in a two-step reaction: alanine is first activated by ATP to form Ala-AMP and then transferred to the acceptor end of tRNA(Ala). Also edits incorrectly charged Ser-tRNA(Ala) and Gly-tRNA(Ala) via its editing domain.</text>
</comment>
<dbReference type="Proteomes" id="UP000622638">
    <property type="component" value="Unassembled WGS sequence"/>
</dbReference>
<dbReference type="Gene3D" id="2.40.30.130">
    <property type="match status" value="1"/>
</dbReference>
<dbReference type="OrthoDB" id="9803884at2"/>
<comment type="domain">
    <text evidence="12">Consists of three domains; the N-terminal catalytic domain, the editing domain and the C-terminal C-Ala domain. The editing domain removes incorrectly charged amino acids, while the C-Ala domain, along with tRNA(Ala), serves as a bridge to cooperatively bring together the editing and aminoacylation centers thus stimulating deacylation of misacylated tRNAs.</text>
</comment>
<evidence type="ECO:0000256" key="3">
    <source>
        <dbReference type="ARBA" id="ARBA00022555"/>
    </source>
</evidence>
<feature type="binding site" evidence="12">
    <location>
        <position position="660"/>
    </location>
    <ligand>
        <name>Zn(2+)</name>
        <dbReference type="ChEBI" id="CHEBI:29105"/>
    </ligand>
</feature>
<name>A0A6I3SYQ6_9BURK</name>
<feature type="binding site" evidence="12">
    <location>
        <position position="563"/>
    </location>
    <ligand>
        <name>Zn(2+)</name>
        <dbReference type="ChEBI" id="CHEBI:29105"/>
    </ligand>
</feature>
<keyword evidence="13" id="KW-0175">Coiled coil</keyword>
<keyword evidence="8 12" id="KW-0067">ATP-binding</keyword>
<dbReference type="GO" id="GO:0000049">
    <property type="term" value="F:tRNA binding"/>
    <property type="evidence" value="ECO:0007669"/>
    <property type="project" value="UniProtKB-KW"/>
</dbReference>
<evidence type="ECO:0000259" key="14">
    <source>
        <dbReference type="PROSITE" id="PS50860"/>
    </source>
</evidence>
<dbReference type="PANTHER" id="PTHR11777:SF9">
    <property type="entry name" value="ALANINE--TRNA LIGASE, CYTOPLASMIC"/>
    <property type="match status" value="1"/>
</dbReference>
<reference evidence="16 17" key="3">
    <citation type="submission" date="2019-11" db="EMBL/GenBank/DDBJ databases">
        <title>Type strains purchased from KCTC, JCM and DSMZ.</title>
        <authorList>
            <person name="Lu H."/>
        </authorList>
    </citation>
    <scope>NUCLEOTIDE SEQUENCE [LARGE SCALE GENOMIC DNA]</scope>
    <source>
        <strain evidence="16 17">KCTC 52429</strain>
    </source>
</reference>
<keyword evidence="6 12" id="KW-0547">Nucleotide-binding</keyword>
<dbReference type="InterPro" id="IPR018163">
    <property type="entry name" value="Thr/Ala-tRNA-synth_IIc_edit"/>
</dbReference>
<keyword evidence="5 12" id="KW-0479">Metal-binding</keyword>
<keyword evidence="18" id="KW-1185">Reference proteome</keyword>
<dbReference type="InterPro" id="IPR018164">
    <property type="entry name" value="Ala-tRNA-synth_IIc_N"/>
</dbReference>
<comment type="similarity">
    <text evidence="2 12">Belongs to the class-II aminoacyl-tRNA synthetase family.</text>
</comment>
<dbReference type="RefSeq" id="WP_155471673.1">
    <property type="nucleotide sequence ID" value="NZ_BMKG01000010.1"/>
</dbReference>
<dbReference type="CDD" id="cd00673">
    <property type="entry name" value="AlaRS_core"/>
    <property type="match status" value="1"/>
</dbReference>
<reference evidence="18" key="2">
    <citation type="journal article" date="2019" name="Int. J. Syst. Evol. Microbiol.">
        <title>The Global Catalogue of Microorganisms (GCM) 10K type strain sequencing project: providing services to taxonomists for standard genome sequencing and annotation.</title>
        <authorList>
            <consortium name="The Broad Institute Genomics Platform"/>
            <consortium name="The Broad Institute Genome Sequencing Center for Infectious Disease"/>
            <person name="Wu L."/>
            <person name="Ma J."/>
        </authorList>
    </citation>
    <scope>NUCLEOTIDE SEQUENCE [LARGE SCALE GENOMIC DNA]</scope>
    <source>
        <strain evidence="18">CGMCC 1.15931</strain>
    </source>
</reference>
<evidence type="ECO:0000256" key="11">
    <source>
        <dbReference type="ARBA" id="ARBA00023146"/>
    </source>
</evidence>
<comment type="caution">
    <text evidence="16">The sequence shown here is derived from an EMBL/GenBank/DDBJ whole genome shotgun (WGS) entry which is preliminary data.</text>
</comment>
<dbReference type="Gene3D" id="3.30.930.10">
    <property type="entry name" value="Bira Bifunctional Protein, Domain 2"/>
    <property type="match status" value="1"/>
</dbReference>
<dbReference type="FunFam" id="3.30.980.10:FF:000004">
    <property type="entry name" value="Alanine--tRNA ligase, cytoplasmic"/>
    <property type="match status" value="1"/>
</dbReference>
<comment type="subcellular location">
    <subcellularLocation>
        <location evidence="1 12">Cytoplasm</location>
    </subcellularLocation>
</comment>